<reference evidence="2 3" key="1">
    <citation type="submission" date="2019-03" db="EMBL/GenBank/DDBJ databases">
        <title>Dyadobacter AR-3-6 sp. nov., isolated from arctic soil.</title>
        <authorList>
            <person name="Chaudhary D.K."/>
        </authorList>
    </citation>
    <scope>NUCLEOTIDE SEQUENCE [LARGE SCALE GENOMIC DNA]</scope>
    <source>
        <strain evidence="2 3">AR-3-6</strain>
    </source>
</reference>
<feature type="transmembrane region" description="Helical" evidence="1">
    <location>
        <begin position="138"/>
        <end position="156"/>
    </location>
</feature>
<sequence>MTVYFLRVLSIIFLILPNLIFFLYWTNSYIAALGTAILSFIFLRVLNDKSFDKKEGLNHQDLLILSGVALLLTVISGTSGICYQTKDYWCHNTKFNELFSYDWPFKLPMDGPIVSYYYGYYVVPALLFKWLGEINESIIFIWTSLGFFLGACWIYLAVNKKILFALLALSVGDTPLLIKMIFFKSFDKMYELQDFGIESWSGLENSFWVPNQVIPTLIIGGMFVYVLKSRLKLEYIVLPVALTFWWAVFPAFTSGLLVGILILKKWYTERSFLNWREITIDVILPFAACLPVLLLFLSHEQAPISGFLWQFENNMVSRFFEYTVNIGINVVIFALIYFYLKNTGQLFLPALPFLLIVFFITLFPIYRLGKVNDFLFRGLMPLLIIAGLYLYYPLSLDATYSDSWRRLKKTPILLLLFIAMSSSSVIALQRIYRAATVNGLTKRWYPEKVRFEPIPYDAYPNVYEVLRDKWTQMEADQYLGKKDSFYEKNIAPGREQK</sequence>
<evidence type="ECO:0000313" key="2">
    <source>
        <dbReference type="EMBL" id="TDE10319.1"/>
    </source>
</evidence>
<feature type="transmembrane region" description="Helical" evidence="1">
    <location>
        <begin position="412"/>
        <end position="432"/>
    </location>
</feature>
<feature type="transmembrane region" description="Helical" evidence="1">
    <location>
        <begin position="62"/>
        <end position="81"/>
    </location>
</feature>
<dbReference type="RefSeq" id="WP_131961826.1">
    <property type="nucleotide sequence ID" value="NZ_SMFL01000016.1"/>
</dbReference>
<dbReference type="AlphaFoldDB" id="A0A4R5D9R8"/>
<feature type="transmembrane region" description="Helical" evidence="1">
    <location>
        <begin position="319"/>
        <end position="340"/>
    </location>
</feature>
<evidence type="ECO:0000256" key="1">
    <source>
        <dbReference type="SAM" id="Phobius"/>
    </source>
</evidence>
<keyword evidence="1" id="KW-0472">Membrane</keyword>
<keyword evidence="1" id="KW-0812">Transmembrane</keyword>
<keyword evidence="3" id="KW-1185">Reference proteome</keyword>
<name>A0A4R5D9R8_9BACT</name>
<dbReference type="OrthoDB" id="956244at2"/>
<gene>
    <name evidence="2" type="ORF">E0F88_28930</name>
</gene>
<evidence type="ECO:0000313" key="3">
    <source>
        <dbReference type="Proteomes" id="UP000294850"/>
    </source>
</evidence>
<feature type="transmembrane region" description="Helical" evidence="1">
    <location>
        <begin position="162"/>
        <end position="182"/>
    </location>
</feature>
<feature type="transmembrane region" description="Helical" evidence="1">
    <location>
        <begin position="5"/>
        <end position="23"/>
    </location>
</feature>
<feature type="transmembrane region" description="Helical" evidence="1">
    <location>
        <begin position="235"/>
        <end position="262"/>
    </location>
</feature>
<feature type="transmembrane region" description="Helical" evidence="1">
    <location>
        <begin position="374"/>
        <end position="392"/>
    </location>
</feature>
<comment type="caution">
    <text evidence="2">The sequence shown here is derived from an EMBL/GenBank/DDBJ whole genome shotgun (WGS) entry which is preliminary data.</text>
</comment>
<keyword evidence="1" id="KW-1133">Transmembrane helix</keyword>
<feature type="transmembrane region" description="Helical" evidence="1">
    <location>
        <begin position="29"/>
        <end position="46"/>
    </location>
</feature>
<accession>A0A4R5D9R8</accession>
<protein>
    <submittedName>
        <fullName evidence="2">Uncharacterized protein</fullName>
    </submittedName>
</protein>
<dbReference type="Proteomes" id="UP000294850">
    <property type="component" value="Unassembled WGS sequence"/>
</dbReference>
<feature type="transmembrane region" description="Helical" evidence="1">
    <location>
        <begin position="346"/>
        <end position="367"/>
    </location>
</feature>
<organism evidence="2 3">
    <name type="scientific">Dyadobacter psychrotolerans</name>
    <dbReference type="NCBI Taxonomy" id="2541721"/>
    <lineage>
        <taxon>Bacteria</taxon>
        <taxon>Pseudomonadati</taxon>
        <taxon>Bacteroidota</taxon>
        <taxon>Cytophagia</taxon>
        <taxon>Cytophagales</taxon>
        <taxon>Spirosomataceae</taxon>
        <taxon>Dyadobacter</taxon>
    </lineage>
</organism>
<proteinExistence type="predicted"/>
<feature type="transmembrane region" description="Helical" evidence="1">
    <location>
        <begin position="282"/>
        <end position="298"/>
    </location>
</feature>
<dbReference type="EMBL" id="SMFL01000016">
    <property type="protein sequence ID" value="TDE10319.1"/>
    <property type="molecule type" value="Genomic_DNA"/>
</dbReference>